<protein>
    <recommendedName>
        <fullName evidence="6">CUB domain-containing protein</fullName>
    </recommendedName>
</protein>
<accession>A0AAV4I5X5</accession>
<feature type="compositionally biased region" description="Low complexity" evidence="1">
    <location>
        <begin position="461"/>
        <end position="471"/>
    </location>
</feature>
<comment type="caution">
    <text evidence="4">The sequence shown here is derived from an EMBL/GenBank/DDBJ whole genome shotgun (WGS) entry which is preliminary data.</text>
</comment>
<dbReference type="AlphaFoldDB" id="A0AAV4I5X5"/>
<keyword evidence="3" id="KW-0732">Signal</keyword>
<proteinExistence type="predicted"/>
<keyword evidence="2" id="KW-0472">Membrane</keyword>
<feature type="chain" id="PRO_5043797562" description="CUB domain-containing protein" evidence="3">
    <location>
        <begin position="28"/>
        <end position="478"/>
    </location>
</feature>
<evidence type="ECO:0000256" key="1">
    <source>
        <dbReference type="SAM" id="MobiDB-lite"/>
    </source>
</evidence>
<organism evidence="4 5">
    <name type="scientific">Elysia marginata</name>
    <dbReference type="NCBI Taxonomy" id="1093978"/>
    <lineage>
        <taxon>Eukaryota</taxon>
        <taxon>Metazoa</taxon>
        <taxon>Spiralia</taxon>
        <taxon>Lophotrochozoa</taxon>
        <taxon>Mollusca</taxon>
        <taxon>Gastropoda</taxon>
        <taxon>Heterobranchia</taxon>
        <taxon>Euthyneura</taxon>
        <taxon>Panpulmonata</taxon>
        <taxon>Sacoglossa</taxon>
        <taxon>Placobranchoidea</taxon>
        <taxon>Plakobranchidae</taxon>
        <taxon>Elysia</taxon>
    </lineage>
</organism>
<evidence type="ECO:0000313" key="4">
    <source>
        <dbReference type="EMBL" id="GFS04466.1"/>
    </source>
</evidence>
<dbReference type="EMBL" id="BMAT01006026">
    <property type="protein sequence ID" value="GFS04466.1"/>
    <property type="molecule type" value="Genomic_DNA"/>
</dbReference>
<name>A0AAV4I5X5_9GAST</name>
<keyword evidence="2" id="KW-1133">Transmembrane helix</keyword>
<feature type="transmembrane region" description="Helical" evidence="2">
    <location>
        <begin position="341"/>
        <end position="365"/>
    </location>
</feature>
<keyword evidence="5" id="KW-1185">Reference proteome</keyword>
<keyword evidence="2" id="KW-0812">Transmembrane</keyword>
<feature type="region of interest" description="Disordered" evidence="1">
    <location>
        <begin position="419"/>
        <end position="478"/>
    </location>
</feature>
<dbReference type="Proteomes" id="UP000762676">
    <property type="component" value="Unassembled WGS sequence"/>
</dbReference>
<evidence type="ECO:0000313" key="5">
    <source>
        <dbReference type="Proteomes" id="UP000762676"/>
    </source>
</evidence>
<gene>
    <name evidence="4" type="ORF">ElyMa_002912400</name>
</gene>
<reference evidence="4 5" key="1">
    <citation type="journal article" date="2021" name="Elife">
        <title>Chloroplast acquisition without the gene transfer in kleptoplastic sea slugs, Plakobranchus ocellatus.</title>
        <authorList>
            <person name="Maeda T."/>
            <person name="Takahashi S."/>
            <person name="Yoshida T."/>
            <person name="Shimamura S."/>
            <person name="Takaki Y."/>
            <person name="Nagai Y."/>
            <person name="Toyoda A."/>
            <person name="Suzuki Y."/>
            <person name="Arimoto A."/>
            <person name="Ishii H."/>
            <person name="Satoh N."/>
            <person name="Nishiyama T."/>
            <person name="Hasebe M."/>
            <person name="Maruyama T."/>
            <person name="Minagawa J."/>
            <person name="Obokata J."/>
            <person name="Shigenobu S."/>
        </authorList>
    </citation>
    <scope>NUCLEOTIDE SEQUENCE [LARGE SCALE GENOMIC DNA]</scope>
</reference>
<sequence length="478" mass="52791">MAKQTAGACGHLIILWLLLSFISEAHLRVTTLIDVTIRSEEQCMSVQEEGIRIQAFNHYKLGINFGSKGLECPADKKGFACGVTMSLEDPFDAVGNKLCVDLSGVAGSIPHSQFAIIISDAGGEIQRVYIKSSRLDRPPYNIKCSERGAQYIKILLRVLWPVEMCPNILPTLANHTTNLGTVFVKKDLPTYTLVENECQQNHRQYFEEHSILKVIPGGSYRYGCALSLRPQVQYRQIQTCITLEYISADFNCKVQVLAKKGMVKYLSFSVPKRAEWNRLDRTDHCFNYNWFEEPDNSFPNLVVQSNNIGCQGNFALEIKYSRSVKGESGIGPKSSINRRNLYMAVFISVISVCIFIMGLTCLCCLRMRARSRQRNHHRSGRRATANGGCDGNLANGESPAFWTSTSSDQVFGLPSYEEATLGSVPSSPGEAEKPPAYETLYTGENILPSSSASPPIPQAGESSSPSQPQSETLSAPDG</sequence>
<evidence type="ECO:0000256" key="3">
    <source>
        <dbReference type="SAM" id="SignalP"/>
    </source>
</evidence>
<feature type="signal peptide" evidence="3">
    <location>
        <begin position="1"/>
        <end position="27"/>
    </location>
</feature>
<evidence type="ECO:0000256" key="2">
    <source>
        <dbReference type="SAM" id="Phobius"/>
    </source>
</evidence>
<evidence type="ECO:0008006" key="6">
    <source>
        <dbReference type="Google" id="ProtNLM"/>
    </source>
</evidence>